<evidence type="ECO:0000313" key="4">
    <source>
        <dbReference type="Proteomes" id="UP001596036"/>
    </source>
</evidence>
<reference evidence="4" key="1">
    <citation type="journal article" date="2019" name="Int. J. Syst. Evol. Microbiol.">
        <title>The Global Catalogue of Microorganisms (GCM) 10K type strain sequencing project: providing services to taxonomists for standard genome sequencing and annotation.</title>
        <authorList>
            <consortium name="The Broad Institute Genomics Platform"/>
            <consortium name="The Broad Institute Genome Sequencing Center for Infectious Disease"/>
            <person name="Wu L."/>
            <person name="Ma J."/>
        </authorList>
    </citation>
    <scope>NUCLEOTIDE SEQUENCE [LARGE SCALE GENOMIC DNA]</scope>
    <source>
        <strain evidence="4">KACC 11407</strain>
    </source>
</reference>
<dbReference type="Proteomes" id="UP001596036">
    <property type="component" value="Unassembled WGS sequence"/>
</dbReference>
<dbReference type="InterPro" id="IPR052893">
    <property type="entry name" value="TCS_response_regulator"/>
</dbReference>
<feature type="domain" description="Response regulatory" evidence="2">
    <location>
        <begin position="7"/>
        <end position="134"/>
    </location>
</feature>
<dbReference type="CDD" id="cd17557">
    <property type="entry name" value="REC_Rcp-like"/>
    <property type="match status" value="1"/>
</dbReference>
<dbReference type="SMART" id="SM00448">
    <property type="entry name" value="REC"/>
    <property type="match status" value="1"/>
</dbReference>
<dbReference type="InterPro" id="IPR001789">
    <property type="entry name" value="Sig_transdc_resp-reg_receiver"/>
</dbReference>
<proteinExistence type="predicted"/>
<dbReference type="RefSeq" id="WP_386755101.1">
    <property type="nucleotide sequence ID" value="NZ_JBHSNM010000003.1"/>
</dbReference>
<keyword evidence="1" id="KW-0597">Phosphoprotein</keyword>
<dbReference type="InterPro" id="IPR011006">
    <property type="entry name" value="CheY-like_superfamily"/>
</dbReference>
<sequence length="145" mass="16364">MPAAAADLLIVEDSRADAHMAMKVLFKRHIAERIEWAHDGRAALDYLFHEGEYADREPGNPRLIVLDINMPGLNGLQVLERVRLHPLTKHVPVVLFSTSDSSADIRMGYERGANSYLNKPIDPTDYVELLATVGAYWLRQNRTPD</sequence>
<dbReference type="Gene3D" id="3.40.50.2300">
    <property type="match status" value="1"/>
</dbReference>
<dbReference type="PANTHER" id="PTHR44520">
    <property type="entry name" value="RESPONSE REGULATOR RCP1-RELATED"/>
    <property type="match status" value="1"/>
</dbReference>
<evidence type="ECO:0000259" key="2">
    <source>
        <dbReference type="PROSITE" id="PS50110"/>
    </source>
</evidence>
<accession>A0ABW0SPF4</accession>
<keyword evidence="4" id="KW-1185">Reference proteome</keyword>
<organism evidence="3 4">
    <name type="scientific">Lysobacter yangpyeongensis</name>
    <dbReference type="NCBI Taxonomy" id="346182"/>
    <lineage>
        <taxon>Bacteria</taxon>
        <taxon>Pseudomonadati</taxon>
        <taxon>Pseudomonadota</taxon>
        <taxon>Gammaproteobacteria</taxon>
        <taxon>Lysobacterales</taxon>
        <taxon>Lysobacteraceae</taxon>
        <taxon>Lysobacter</taxon>
    </lineage>
</organism>
<name>A0ABW0SPF4_9GAMM</name>
<dbReference type="PROSITE" id="PS50110">
    <property type="entry name" value="RESPONSE_REGULATORY"/>
    <property type="match status" value="1"/>
</dbReference>
<protein>
    <submittedName>
        <fullName evidence="3">Response regulator</fullName>
    </submittedName>
</protein>
<gene>
    <name evidence="3" type="ORF">ACFPN1_11370</name>
</gene>
<dbReference type="SUPFAM" id="SSF52172">
    <property type="entry name" value="CheY-like"/>
    <property type="match status" value="1"/>
</dbReference>
<comment type="caution">
    <text evidence="3">The sequence shown here is derived from an EMBL/GenBank/DDBJ whole genome shotgun (WGS) entry which is preliminary data.</text>
</comment>
<feature type="modified residue" description="4-aspartylphosphate" evidence="1">
    <location>
        <position position="67"/>
    </location>
</feature>
<dbReference type="PANTHER" id="PTHR44520:SF1">
    <property type="entry name" value="TWO-COMPONENT SYSTEM REGULATORY PROTEIN"/>
    <property type="match status" value="1"/>
</dbReference>
<evidence type="ECO:0000313" key="3">
    <source>
        <dbReference type="EMBL" id="MFC5570660.1"/>
    </source>
</evidence>
<evidence type="ECO:0000256" key="1">
    <source>
        <dbReference type="PROSITE-ProRule" id="PRU00169"/>
    </source>
</evidence>
<dbReference type="EMBL" id="JBHSNM010000003">
    <property type="protein sequence ID" value="MFC5570660.1"/>
    <property type="molecule type" value="Genomic_DNA"/>
</dbReference>
<dbReference type="Pfam" id="PF00072">
    <property type="entry name" value="Response_reg"/>
    <property type="match status" value="1"/>
</dbReference>